<reference evidence="1" key="1">
    <citation type="journal article" date="2015" name="Nature">
        <title>Complex archaea that bridge the gap between prokaryotes and eukaryotes.</title>
        <authorList>
            <person name="Spang A."/>
            <person name="Saw J.H."/>
            <person name="Jorgensen S.L."/>
            <person name="Zaremba-Niedzwiedzka K."/>
            <person name="Martijn J."/>
            <person name="Lind A.E."/>
            <person name="van Eijk R."/>
            <person name="Schleper C."/>
            <person name="Guy L."/>
            <person name="Ettema T.J."/>
        </authorList>
    </citation>
    <scope>NUCLEOTIDE SEQUENCE</scope>
</reference>
<dbReference type="AlphaFoldDB" id="A0A0F9EAR5"/>
<evidence type="ECO:0008006" key="2">
    <source>
        <dbReference type="Google" id="ProtNLM"/>
    </source>
</evidence>
<feature type="non-terminal residue" evidence="1">
    <location>
        <position position="1"/>
    </location>
</feature>
<proteinExistence type="predicted"/>
<name>A0A0F9EAR5_9ZZZZ</name>
<protein>
    <recommendedName>
        <fullName evidence="2">Nucleotidyl transferase AbiEii/AbiGii toxin family protein</fullName>
    </recommendedName>
</protein>
<gene>
    <name evidence="1" type="ORF">LCGC14_2389970</name>
</gene>
<dbReference type="Pfam" id="PF08843">
    <property type="entry name" value="AbiEii"/>
    <property type="match status" value="1"/>
</dbReference>
<comment type="caution">
    <text evidence="1">The sequence shown here is derived from an EMBL/GenBank/DDBJ whole genome shotgun (WGS) entry which is preliminary data.</text>
</comment>
<evidence type="ECO:0000313" key="1">
    <source>
        <dbReference type="EMBL" id="KKL26966.1"/>
    </source>
</evidence>
<organism evidence="1">
    <name type="scientific">marine sediment metagenome</name>
    <dbReference type="NCBI Taxonomy" id="412755"/>
    <lineage>
        <taxon>unclassified sequences</taxon>
        <taxon>metagenomes</taxon>
        <taxon>ecological metagenomes</taxon>
    </lineage>
</organism>
<dbReference type="InterPro" id="IPR014942">
    <property type="entry name" value="AbiEii"/>
</dbReference>
<sequence>DERSYGSPAAFRQALTDKLRGAAESSRWTLPQLQRQMAHDRLLERLYLVGGGWVVKGATALLARDIGVRETVDIDLYRAKAREIAEAELREAVSRDLGDWFTFEIGVGQPIEGDTQSVRLPVKAYIGPTVWVDFHVDLVGADMRMTGQPEKVPPLARVVMPDVEQHGYHAYPLVDHIADKVAAQFERYGPGEAPSTRYKDLVDLVAIVIGASVEAEPQMAALASEAQRRGITLPNRFDVPDRALWEPGYAAEARRSLLPVAHTLDEALAVVRPLLDPLLDGRAVGRWDPQAVRWTA</sequence>
<dbReference type="EMBL" id="LAZR01035643">
    <property type="protein sequence ID" value="KKL26966.1"/>
    <property type="molecule type" value="Genomic_DNA"/>
</dbReference>
<accession>A0A0F9EAR5</accession>